<evidence type="ECO:0000256" key="6">
    <source>
        <dbReference type="ARBA" id="ARBA00033334"/>
    </source>
</evidence>
<evidence type="ECO:0000256" key="8">
    <source>
        <dbReference type="ARBA" id="ARBA00048555"/>
    </source>
</evidence>
<dbReference type="PANTHER" id="PTHR46638:SF1">
    <property type="entry name" value="CORRINOID ADENOSYLTRANSFERASE"/>
    <property type="match status" value="1"/>
</dbReference>
<evidence type="ECO:0000256" key="9">
    <source>
        <dbReference type="ARBA" id="ARBA00048692"/>
    </source>
</evidence>
<dbReference type="InterPro" id="IPR027417">
    <property type="entry name" value="P-loop_NTPase"/>
</dbReference>
<evidence type="ECO:0000256" key="3">
    <source>
        <dbReference type="ARBA" id="ARBA00012454"/>
    </source>
</evidence>
<comment type="similarity">
    <text evidence="2">Belongs to the Cob(I)alamin adenosyltransferase family.</text>
</comment>
<reference evidence="10" key="1">
    <citation type="submission" date="2010-05" db="EMBL/GenBank/DDBJ databases">
        <title>The draft genome of Desulfonatronospira thiodismutans ASO3-1.</title>
        <authorList>
            <consortium name="US DOE Joint Genome Institute (JGI-PGF)"/>
            <person name="Lucas S."/>
            <person name="Copeland A."/>
            <person name="Lapidus A."/>
            <person name="Cheng J.-F."/>
            <person name="Bruce D."/>
            <person name="Goodwin L."/>
            <person name="Pitluck S."/>
            <person name="Chertkov O."/>
            <person name="Brettin T."/>
            <person name="Detter J.C."/>
            <person name="Han C."/>
            <person name="Land M.L."/>
            <person name="Hauser L."/>
            <person name="Kyrpides N."/>
            <person name="Mikhailova N."/>
            <person name="Muyzer G."/>
            <person name="Woyke T."/>
        </authorList>
    </citation>
    <scope>NUCLEOTIDE SEQUENCE [LARGE SCALE GENOMIC DNA]</scope>
    <source>
        <strain evidence="10">ASO3-1</strain>
    </source>
</reference>
<organism evidence="10 11">
    <name type="scientific">Desulfonatronospira thiodismutans ASO3-1</name>
    <dbReference type="NCBI Taxonomy" id="555779"/>
    <lineage>
        <taxon>Bacteria</taxon>
        <taxon>Pseudomonadati</taxon>
        <taxon>Thermodesulfobacteriota</taxon>
        <taxon>Desulfovibrionia</taxon>
        <taxon>Desulfovibrionales</taxon>
        <taxon>Desulfonatronovibrionaceae</taxon>
        <taxon>Desulfonatronospira</taxon>
    </lineage>
</organism>
<gene>
    <name evidence="10" type="ORF">Dthio_PD2066</name>
</gene>
<dbReference type="GO" id="GO:0005524">
    <property type="term" value="F:ATP binding"/>
    <property type="evidence" value="ECO:0007669"/>
    <property type="project" value="InterPro"/>
</dbReference>
<evidence type="ECO:0000256" key="2">
    <source>
        <dbReference type="ARBA" id="ARBA00007487"/>
    </source>
</evidence>
<name>D6SPL8_9BACT</name>
<dbReference type="UniPathway" id="UPA00148">
    <property type="reaction ID" value="UER00233"/>
</dbReference>
<evidence type="ECO:0000256" key="1">
    <source>
        <dbReference type="ARBA" id="ARBA00005121"/>
    </source>
</evidence>
<protein>
    <recommendedName>
        <fullName evidence="3">corrinoid adenosyltransferase</fullName>
        <ecNumber evidence="3">2.5.1.17</ecNumber>
    </recommendedName>
    <alternativeName>
        <fullName evidence="5">Cob(II)alamin adenosyltransferase</fullName>
    </alternativeName>
    <alternativeName>
        <fullName evidence="7">Cob(II)yrinic acid a,c-diamide adenosyltransferase</fullName>
    </alternativeName>
    <alternativeName>
        <fullName evidence="6">Cobinamide/cobalamin adenosyltransferase</fullName>
    </alternativeName>
</protein>
<comment type="pathway">
    <text evidence="1">Cofactor biosynthesis; adenosylcobalamin biosynthesis; adenosylcobalamin from cob(II)yrinate a,c-diamide: step 2/7.</text>
</comment>
<dbReference type="Proteomes" id="UP000005496">
    <property type="component" value="Unassembled WGS sequence"/>
</dbReference>
<dbReference type="SUPFAM" id="SSF52540">
    <property type="entry name" value="P-loop containing nucleoside triphosphate hydrolases"/>
    <property type="match status" value="1"/>
</dbReference>
<dbReference type="GO" id="GO:0009236">
    <property type="term" value="P:cobalamin biosynthetic process"/>
    <property type="evidence" value="ECO:0007669"/>
    <property type="project" value="UniProtKB-UniPathway"/>
</dbReference>
<dbReference type="Gene3D" id="3.40.50.300">
    <property type="entry name" value="P-loop containing nucleotide triphosphate hydrolases"/>
    <property type="match status" value="1"/>
</dbReference>
<proteinExistence type="inferred from homology"/>
<comment type="function">
    <text evidence="4">Required for both de novo synthesis of the corrin ring for the assimilation of exogenous corrinoids. Participates in the adenosylation of a variety of incomplete and complete corrinoids.</text>
</comment>
<dbReference type="GO" id="GO:0008817">
    <property type="term" value="F:corrinoid adenosyltransferase activity"/>
    <property type="evidence" value="ECO:0007669"/>
    <property type="project" value="UniProtKB-EC"/>
</dbReference>
<dbReference type="PANTHER" id="PTHR46638">
    <property type="entry name" value="CORRINOID ADENOSYLTRANSFERASE"/>
    <property type="match status" value="1"/>
</dbReference>
<evidence type="ECO:0000256" key="7">
    <source>
        <dbReference type="ARBA" id="ARBA00033354"/>
    </source>
</evidence>
<comment type="caution">
    <text evidence="10">The sequence shown here is derived from an EMBL/GenBank/DDBJ whole genome shotgun (WGS) entry which is preliminary data.</text>
</comment>
<dbReference type="AlphaFoldDB" id="D6SPL8"/>
<dbReference type="EMBL" id="ACJN02000002">
    <property type="protein sequence ID" value="EFI34694.1"/>
    <property type="molecule type" value="Genomic_DNA"/>
</dbReference>
<dbReference type="EC" id="2.5.1.17" evidence="3"/>
<sequence length="178" mass="19540">MGGKSEKQALILVYTGEGKGKTSAAVGQALRALGAGLSVGFGQFFKRDSQSGEQKILKKLLPAGMFLASGEGFYRDGHDHERHRAKALDLVDWAGEKIQGKAQMLVLDEALYALNRGLIDRRELEFILDGAANSGTTLVLTGRDLPDWLKDRADLVSEIHLIKHHFEQNIPARKGIEF</sequence>
<keyword evidence="11" id="KW-1185">Reference proteome</keyword>
<accession>D6SPL8</accession>
<evidence type="ECO:0000313" key="11">
    <source>
        <dbReference type="Proteomes" id="UP000005496"/>
    </source>
</evidence>
<dbReference type="eggNOG" id="COG2109">
    <property type="taxonomic scope" value="Bacteria"/>
</dbReference>
<comment type="catalytic activity">
    <reaction evidence="8">
        <text>2 cob(II)yrinate a,c diamide + reduced [electron-transfer flavoprotein] + 2 ATP = 2 adenosylcob(III)yrinate a,c-diamide + 2 triphosphate + oxidized [electron-transfer flavoprotein] + 3 H(+)</text>
        <dbReference type="Rhea" id="RHEA:11528"/>
        <dbReference type="Rhea" id="RHEA-COMP:10685"/>
        <dbReference type="Rhea" id="RHEA-COMP:10686"/>
        <dbReference type="ChEBI" id="CHEBI:15378"/>
        <dbReference type="ChEBI" id="CHEBI:18036"/>
        <dbReference type="ChEBI" id="CHEBI:30616"/>
        <dbReference type="ChEBI" id="CHEBI:57692"/>
        <dbReference type="ChEBI" id="CHEBI:58307"/>
        <dbReference type="ChEBI" id="CHEBI:58503"/>
        <dbReference type="ChEBI" id="CHEBI:58537"/>
        <dbReference type="EC" id="2.5.1.17"/>
    </reaction>
</comment>
<dbReference type="InterPro" id="IPR003724">
    <property type="entry name" value="CblAdoTrfase_CobA"/>
</dbReference>
<evidence type="ECO:0000313" key="10">
    <source>
        <dbReference type="EMBL" id="EFI34694.1"/>
    </source>
</evidence>
<dbReference type="Pfam" id="PF02572">
    <property type="entry name" value="CobA_CobO_BtuR"/>
    <property type="match status" value="1"/>
</dbReference>
<evidence type="ECO:0000256" key="4">
    <source>
        <dbReference type="ARBA" id="ARBA00024929"/>
    </source>
</evidence>
<comment type="catalytic activity">
    <reaction evidence="9">
        <text>2 cob(II)alamin + reduced [electron-transfer flavoprotein] + 2 ATP = 2 adenosylcob(III)alamin + 2 triphosphate + oxidized [electron-transfer flavoprotein] + 3 H(+)</text>
        <dbReference type="Rhea" id="RHEA:28671"/>
        <dbReference type="Rhea" id="RHEA-COMP:10685"/>
        <dbReference type="Rhea" id="RHEA-COMP:10686"/>
        <dbReference type="ChEBI" id="CHEBI:15378"/>
        <dbReference type="ChEBI" id="CHEBI:16304"/>
        <dbReference type="ChEBI" id="CHEBI:18036"/>
        <dbReference type="ChEBI" id="CHEBI:18408"/>
        <dbReference type="ChEBI" id="CHEBI:30616"/>
        <dbReference type="ChEBI" id="CHEBI:57692"/>
        <dbReference type="ChEBI" id="CHEBI:58307"/>
        <dbReference type="EC" id="2.5.1.17"/>
    </reaction>
</comment>
<dbReference type="RefSeq" id="WP_008870014.1">
    <property type="nucleotide sequence ID" value="NZ_ACJN02000002.1"/>
</dbReference>
<dbReference type="PIRSF" id="PIRSF015617">
    <property type="entry name" value="Adensltrnsf_CobA"/>
    <property type="match status" value="1"/>
</dbReference>
<evidence type="ECO:0000256" key="5">
    <source>
        <dbReference type="ARBA" id="ARBA00031529"/>
    </source>
</evidence>